<feature type="chain" id="PRO_5017242372" evidence="2">
    <location>
        <begin position="27"/>
        <end position="80"/>
    </location>
</feature>
<dbReference type="GO" id="GO:0016787">
    <property type="term" value="F:hydrolase activity"/>
    <property type="evidence" value="ECO:0007669"/>
    <property type="project" value="UniProtKB-KW"/>
</dbReference>
<reference evidence="3 4" key="1">
    <citation type="journal article" date="2018" name="Front. Plant Sci.">
        <title>Red Clover (Trifolium pratense) and Zigzag Clover (T. medium) - A Picture of Genomic Similarities and Differences.</title>
        <authorList>
            <person name="Dluhosova J."/>
            <person name="Istvanek J."/>
            <person name="Nedelnik J."/>
            <person name="Repkova J."/>
        </authorList>
    </citation>
    <scope>NUCLEOTIDE SEQUENCE [LARGE SCALE GENOMIC DNA]</scope>
    <source>
        <strain evidence="4">cv. 10/8</strain>
        <tissue evidence="3">Leaf</tissue>
    </source>
</reference>
<protein>
    <submittedName>
        <fullName evidence="3">Alpha/beta-hydrolases superfamily</fullName>
    </submittedName>
</protein>
<evidence type="ECO:0000313" key="3">
    <source>
        <dbReference type="EMBL" id="MCI19971.1"/>
    </source>
</evidence>
<evidence type="ECO:0000256" key="1">
    <source>
        <dbReference type="SAM" id="Phobius"/>
    </source>
</evidence>
<dbReference type="AlphaFoldDB" id="A0A392Q6N6"/>
<keyword evidence="4" id="KW-1185">Reference proteome</keyword>
<keyword evidence="1" id="KW-0472">Membrane</keyword>
<keyword evidence="3" id="KW-0378">Hydrolase</keyword>
<organism evidence="3 4">
    <name type="scientific">Trifolium medium</name>
    <dbReference type="NCBI Taxonomy" id="97028"/>
    <lineage>
        <taxon>Eukaryota</taxon>
        <taxon>Viridiplantae</taxon>
        <taxon>Streptophyta</taxon>
        <taxon>Embryophyta</taxon>
        <taxon>Tracheophyta</taxon>
        <taxon>Spermatophyta</taxon>
        <taxon>Magnoliopsida</taxon>
        <taxon>eudicotyledons</taxon>
        <taxon>Gunneridae</taxon>
        <taxon>Pentapetalae</taxon>
        <taxon>rosids</taxon>
        <taxon>fabids</taxon>
        <taxon>Fabales</taxon>
        <taxon>Fabaceae</taxon>
        <taxon>Papilionoideae</taxon>
        <taxon>50 kb inversion clade</taxon>
        <taxon>NPAAA clade</taxon>
        <taxon>Hologalegina</taxon>
        <taxon>IRL clade</taxon>
        <taxon>Trifolieae</taxon>
        <taxon>Trifolium</taxon>
    </lineage>
</organism>
<comment type="caution">
    <text evidence="3">The sequence shown here is derived from an EMBL/GenBank/DDBJ whole genome shotgun (WGS) entry which is preliminary data.</text>
</comment>
<dbReference type="Proteomes" id="UP000265520">
    <property type="component" value="Unassembled WGS sequence"/>
</dbReference>
<keyword evidence="1" id="KW-0812">Transmembrane</keyword>
<evidence type="ECO:0000313" key="4">
    <source>
        <dbReference type="Proteomes" id="UP000265520"/>
    </source>
</evidence>
<accession>A0A392Q6N6</accession>
<feature type="signal peptide" evidence="2">
    <location>
        <begin position="1"/>
        <end position="26"/>
    </location>
</feature>
<dbReference type="EMBL" id="LXQA010117458">
    <property type="protein sequence ID" value="MCI19971.1"/>
    <property type="molecule type" value="Genomic_DNA"/>
</dbReference>
<name>A0A392Q6N6_9FABA</name>
<feature type="non-terminal residue" evidence="3">
    <location>
        <position position="1"/>
    </location>
</feature>
<proteinExistence type="predicted"/>
<evidence type="ECO:0000256" key="2">
    <source>
        <dbReference type="SAM" id="SignalP"/>
    </source>
</evidence>
<keyword evidence="1" id="KW-1133">Transmembrane helix</keyword>
<keyword evidence="2" id="KW-0732">Signal</keyword>
<sequence>IFGFAGMILVLWSPVVIPLLPTIVQGWTTNSPSKIAEVACIIGLYIAIMILVMIWGKRIRGYENAFEQYGLDLTSQKVKL</sequence>
<feature type="transmembrane region" description="Helical" evidence="1">
    <location>
        <begin position="36"/>
        <end position="56"/>
    </location>
</feature>